<accession>A0A0D2LPS8</accession>
<evidence type="ECO:0000256" key="1">
    <source>
        <dbReference type="SAM" id="MobiDB-lite"/>
    </source>
</evidence>
<sequence>MGGKNSTERGGGGEGELLDGGAQRPHPPRTRVSASAPSVVKQAALMDSAGTAWHAVKVGNLEMITKLFPDRCNVYARGPVGENVLHTAMLLNTPSTLAIARYLVKLYGAPLVNCPFSVRAAWPRHSSVGRRV</sequence>
<name>A0A0D2LPS8_9CHLO</name>
<reference evidence="2 3" key="1">
    <citation type="journal article" date="2013" name="BMC Genomics">
        <title>Reconstruction of the lipid metabolism for the microalga Monoraphidium neglectum from its genome sequence reveals characteristics suitable for biofuel production.</title>
        <authorList>
            <person name="Bogen C."/>
            <person name="Al-Dilaimi A."/>
            <person name="Albersmeier A."/>
            <person name="Wichmann J."/>
            <person name="Grundmann M."/>
            <person name="Rupp O."/>
            <person name="Lauersen K.J."/>
            <person name="Blifernez-Klassen O."/>
            <person name="Kalinowski J."/>
            <person name="Goesmann A."/>
            <person name="Mussgnug J.H."/>
            <person name="Kruse O."/>
        </authorList>
    </citation>
    <scope>NUCLEOTIDE SEQUENCE [LARGE SCALE GENOMIC DNA]</scope>
    <source>
        <strain evidence="2 3">SAG 48.87</strain>
    </source>
</reference>
<protein>
    <submittedName>
        <fullName evidence="2">Uncharacterized protein</fullName>
    </submittedName>
</protein>
<feature type="compositionally biased region" description="Gly residues" evidence="1">
    <location>
        <begin position="1"/>
        <end position="15"/>
    </location>
</feature>
<dbReference type="GeneID" id="25731752"/>
<evidence type="ECO:0000313" key="3">
    <source>
        <dbReference type="Proteomes" id="UP000054498"/>
    </source>
</evidence>
<dbReference type="RefSeq" id="XP_013892769.1">
    <property type="nucleotide sequence ID" value="XM_014037315.1"/>
</dbReference>
<evidence type="ECO:0000313" key="2">
    <source>
        <dbReference type="EMBL" id="KIY93749.1"/>
    </source>
</evidence>
<proteinExistence type="predicted"/>
<dbReference type="AlphaFoldDB" id="A0A0D2LPS8"/>
<feature type="region of interest" description="Disordered" evidence="1">
    <location>
        <begin position="1"/>
        <end position="36"/>
    </location>
</feature>
<dbReference type="EMBL" id="KK104546">
    <property type="protein sequence ID" value="KIY93749.1"/>
    <property type="molecule type" value="Genomic_DNA"/>
</dbReference>
<keyword evidence="3" id="KW-1185">Reference proteome</keyword>
<dbReference type="OrthoDB" id="7729168at2759"/>
<gene>
    <name evidence="2" type="ORF">MNEG_14212</name>
</gene>
<dbReference type="KEGG" id="mng:MNEG_14212"/>
<organism evidence="2 3">
    <name type="scientific">Monoraphidium neglectum</name>
    <dbReference type="NCBI Taxonomy" id="145388"/>
    <lineage>
        <taxon>Eukaryota</taxon>
        <taxon>Viridiplantae</taxon>
        <taxon>Chlorophyta</taxon>
        <taxon>core chlorophytes</taxon>
        <taxon>Chlorophyceae</taxon>
        <taxon>CS clade</taxon>
        <taxon>Sphaeropleales</taxon>
        <taxon>Selenastraceae</taxon>
        <taxon>Monoraphidium</taxon>
    </lineage>
</organism>
<dbReference type="Proteomes" id="UP000054498">
    <property type="component" value="Unassembled WGS sequence"/>
</dbReference>